<dbReference type="EMBL" id="JBHSZH010000005">
    <property type="protein sequence ID" value="MFC7080826.1"/>
    <property type="molecule type" value="Genomic_DNA"/>
</dbReference>
<dbReference type="InterPro" id="IPR050680">
    <property type="entry name" value="YpeA/RimI_acetyltransf"/>
</dbReference>
<dbReference type="Gene3D" id="3.40.630.30">
    <property type="match status" value="1"/>
</dbReference>
<dbReference type="InterPro" id="IPR000182">
    <property type="entry name" value="GNAT_dom"/>
</dbReference>
<keyword evidence="1 4" id="KW-0808">Transferase</keyword>
<dbReference type="Proteomes" id="UP001596407">
    <property type="component" value="Unassembled WGS sequence"/>
</dbReference>
<keyword evidence="5" id="KW-1185">Reference proteome</keyword>
<dbReference type="GO" id="GO:0016746">
    <property type="term" value="F:acyltransferase activity"/>
    <property type="evidence" value="ECO:0007669"/>
    <property type="project" value="UniProtKB-KW"/>
</dbReference>
<dbReference type="PROSITE" id="PS51186">
    <property type="entry name" value="GNAT"/>
    <property type="match status" value="1"/>
</dbReference>
<dbReference type="InterPro" id="IPR016181">
    <property type="entry name" value="Acyl_CoA_acyltransferase"/>
</dbReference>
<sequence length="254" mass="28371">MGQREVESDGIEIREAKSDDVEGIRNVALESLRASYADVLDREVVETAVENWYADDAMDAELDEEGMVYLVAVAGDTVVGFSQSLVLPEDPTGTILWLHVDPDNRDSGVGSTLLKHTQAVLSERGVERVAAEVLAGNENGNRFYEANGFEKATERETEIGDGTYVENVYVQAGKEQFETREYDGRTLYVNWAENERGSKAPFFAAYSDEDAEDLYGWFCSNCESFDTAMDSMERLECNQCGNTKKPVRWDASYL</sequence>
<reference evidence="4 5" key="1">
    <citation type="journal article" date="2019" name="Int. J. Syst. Evol. Microbiol.">
        <title>The Global Catalogue of Microorganisms (GCM) 10K type strain sequencing project: providing services to taxonomists for standard genome sequencing and annotation.</title>
        <authorList>
            <consortium name="The Broad Institute Genomics Platform"/>
            <consortium name="The Broad Institute Genome Sequencing Center for Infectious Disease"/>
            <person name="Wu L."/>
            <person name="Ma J."/>
        </authorList>
    </citation>
    <scope>NUCLEOTIDE SEQUENCE [LARGE SCALE GENOMIC DNA]</scope>
    <source>
        <strain evidence="4 5">DT72</strain>
    </source>
</reference>
<name>A0ABD5WQ39_9EURY</name>
<dbReference type="AlphaFoldDB" id="A0ABD5WQ39"/>
<organism evidence="4 5">
    <name type="scientific">Halorussus caseinilyticus</name>
    <dbReference type="NCBI Taxonomy" id="3034025"/>
    <lineage>
        <taxon>Archaea</taxon>
        <taxon>Methanobacteriati</taxon>
        <taxon>Methanobacteriota</taxon>
        <taxon>Stenosarchaea group</taxon>
        <taxon>Halobacteria</taxon>
        <taxon>Halobacteriales</taxon>
        <taxon>Haladaptataceae</taxon>
        <taxon>Halorussus</taxon>
    </lineage>
</organism>
<evidence type="ECO:0000256" key="1">
    <source>
        <dbReference type="ARBA" id="ARBA00022679"/>
    </source>
</evidence>
<protein>
    <submittedName>
        <fullName evidence="4">GNAT family N-acetyltransferase</fullName>
        <ecNumber evidence="4">2.3.1.-</ecNumber>
    </submittedName>
</protein>
<evidence type="ECO:0000313" key="5">
    <source>
        <dbReference type="Proteomes" id="UP001596407"/>
    </source>
</evidence>
<dbReference type="EC" id="2.3.1.-" evidence="4"/>
<evidence type="ECO:0000259" key="3">
    <source>
        <dbReference type="PROSITE" id="PS51186"/>
    </source>
</evidence>
<dbReference type="InterPro" id="IPR043854">
    <property type="entry name" value="DUF5816"/>
</dbReference>
<keyword evidence="2 4" id="KW-0012">Acyltransferase</keyword>
<proteinExistence type="predicted"/>
<feature type="domain" description="N-acetyltransferase" evidence="3">
    <location>
        <begin position="11"/>
        <end position="171"/>
    </location>
</feature>
<dbReference type="SUPFAM" id="SSF55729">
    <property type="entry name" value="Acyl-CoA N-acyltransferases (Nat)"/>
    <property type="match status" value="1"/>
</dbReference>
<evidence type="ECO:0000256" key="2">
    <source>
        <dbReference type="ARBA" id="ARBA00023315"/>
    </source>
</evidence>
<dbReference type="CDD" id="cd04301">
    <property type="entry name" value="NAT_SF"/>
    <property type="match status" value="1"/>
</dbReference>
<gene>
    <name evidence="4" type="ORF">ACFQJ6_12620</name>
</gene>
<accession>A0ABD5WQ39</accession>
<evidence type="ECO:0000313" key="4">
    <source>
        <dbReference type="EMBL" id="MFC7080826.1"/>
    </source>
</evidence>
<dbReference type="Pfam" id="PF19133">
    <property type="entry name" value="DUF5816"/>
    <property type="match status" value="1"/>
</dbReference>
<dbReference type="PANTHER" id="PTHR43420">
    <property type="entry name" value="ACETYLTRANSFERASE"/>
    <property type="match status" value="1"/>
</dbReference>
<comment type="caution">
    <text evidence="4">The sequence shown here is derived from an EMBL/GenBank/DDBJ whole genome shotgun (WGS) entry which is preliminary data.</text>
</comment>
<dbReference type="Pfam" id="PF00583">
    <property type="entry name" value="Acetyltransf_1"/>
    <property type="match status" value="1"/>
</dbReference>
<dbReference type="RefSeq" id="WP_276281299.1">
    <property type="nucleotide sequence ID" value="NZ_CP119809.1"/>
</dbReference>
<dbReference type="GeneID" id="79302491"/>
<dbReference type="PANTHER" id="PTHR43420:SF12">
    <property type="entry name" value="N-ACETYLTRANSFERASE DOMAIN-CONTAINING PROTEIN"/>
    <property type="match status" value="1"/>
</dbReference>